<dbReference type="PANTHER" id="PTHR46796:SF2">
    <property type="entry name" value="TRANSCRIPTIONAL REGULATORY PROTEIN"/>
    <property type="match status" value="1"/>
</dbReference>
<dbReference type="SUPFAM" id="SSF46689">
    <property type="entry name" value="Homeodomain-like"/>
    <property type="match status" value="2"/>
</dbReference>
<dbReference type="Pfam" id="PF12833">
    <property type="entry name" value="HTH_18"/>
    <property type="match status" value="1"/>
</dbReference>
<proteinExistence type="predicted"/>
<dbReference type="PANTHER" id="PTHR46796">
    <property type="entry name" value="HTH-TYPE TRANSCRIPTIONAL ACTIVATOR RHAS-RELATED"/>
    <property type="match status" value="1"/>
</dbReference>
<dbReference type="EMBL" id="JBIXLL010000001">
    <property type="protein sequence ID" value="MFJ5428072.1"/>
    <property type="molecule type" value="Genomic_DNA"/>
</dbReference>
<feature type="domain" description="HTH araC/xylS-type" evidence="4">
    <location>
        <begin position="171"/>
        <end position="269"/>
    </location>
</feature>
<dbReference type="InterPro" id="IPR009057">
    <property type="entry name" value="Homeodomain-like_sf"/>
</dbReference>
<keyword evidence="1" id="KW-0805">Transcription regulation</keyword>
<evidence type="ECO:0000259" key="4">
    <source>
        <dbReference type="PROSITE" id="PS01124"/>
    </source>
</evidence>
<dbReference type="Proteomes" id="UP001617689">
    <property type="component" value="Unassembled WGS sequence"/>
</dbReference>
<dbReference type="InterPro" id="IPR003313">
    <property type="entry name" value="AraC-bd"/>
</dbReference>
<keyword evidence="6" id="KW-1185">Reference proteome</keyword>
<evidence type="ECO:0000256" key="1">
    <source>
        <dbReference type="ARBA" id="ARBA00023015"/>
    </source>
</evidence>
<comment type="caution">
    <text evidence="5">The sequence shown here is derived from an EMBL/GenBank/DDBJ whole genome shotgun (WGS) entry which is preliminary data.</text>
</comment>
<keyword evidence="2" id="KW-0238">DNA-binding</keyword>
<dbReference type="InterPro" id="IPR037923">
    <property type="entry name" value="HTH-like"/>
</dbReference>
<dbReference type="PROSITE" id="PS01124">
    <property type="entry name" value="HTH_ARAC_FAMILY_2"/>
    <property type="match status" value="1"/>
</dbReference>
<evidence type="ECO:0000313" key="5">
    <source>
        <dbReference type="EMBL" id="MFJ5428072.1"/>
    </source>
</evidence>
<protein>
    <submittedName>
        <fullName evidence="5">Helix-turn-helix domain-containing protein</fullName>
    </submittedName>
</protein>
<dbReference type="InterPro" id="IPR018060">
    <property type="entry name" value="HTH_AraC"/>
</dbReference>
<evidence type="ECO:0000256" key="2">
    <source>
        <dbReference type="ARBA" id="ARBA00023125"/>
    </source>
</evidence>
<evidence type="ECO:0000313" key="6">
    <source>
        <dbReference type="Proteomes" id="UP001617689"/>
    </source>
</evidence>
<dbReference type="Pfam" id="PF02311">
    <property type="entry name" value="AraC_binding"/>
    <property type="match status" value="1"/>
</dbReference>
<evidence type="ECO:0000256" key="3">
    <source>
        <dbReference type="ARBA" id="ARBA00023163"/>
    </source>
</evidence>
<dbReference type="Gene3D" id="1.10.10.60">
    <property type="entry name" value="Homeodomain-like"/>
    <property type="match status" value="2"/>
</dbReference>
<dbReference type="SUPFAM" id="SSF51215">
    <property type="entry name" value="Regulatory protein AraC"/>
    <property type="match status" value="1"/>
</dbReference>
<name>A0ABW8G5Y5_9GAMM</name>
<organism evidence="5 6">
    <name type="scientific">Pectobacterium actinidiae</name>
    <dbReference type="NCBI Taxonomy" id="1507808"/>
    <lineage>
        <taxon>Bacteria</taxon>
        <taxon>Pseudomonadati</taxon>
        <taxon>Pseudomonadota</taxon>
        <taxon>Gammaproteobacteria</taxon>
        <taxon>Enterobacterales</taxon>
        <taxon>Pectobacteriaceae</taxon>
        <taxon>Pectobacterium</taxon>
    </lineage>
</organism>
<sequence length="275" mass="31407">MSEIAANNISYLRSTSARNIITSQGLLSAFKSPTHYHEDYHIGVVSTGHYHQHSRFGSGVLFPGHFCIMPPDEPHSGIVSNTARCILHTIRIPSDSMGLLTDTPEKKLPFNGKTFSSQLIYNLLLEYLSIHTPCYKDNSQNDFLCIIIEAILNKHGKLIESIKKNNNFNIEKLKFYCIENLSEKIDIDSMSKFTGIGKFEFIRKFSRQVGMTPYSWLNSIKAEQAFVMIKTTNKPLIEVSSALGFYDQSHFSHFFKRYFSIPPAELRRQLKEPKS</sequence>
<accession>A0ABW8G5Y5</accession>
<reference evidence="5 6" key="1">
    <citation type="submission" date="2024-10" db="EMBL/GenBank/DDBJ databases">
        <authorList>
            <person name="Lu C.-H."/>
        </authorList>
    </citation>
    <scope>NUCLEOTIDE SEQUENCE [LARGE SCALE GENOMIC DNA]</scope>
    <source>
        <strain evidence="5 6">22ZTDG03-2</strain>
    </source>
</reference>
<dbReference type="SMART" id="SM00342">
    <property type="entry name" value="HTH_ARAC"/>
    <property type="match status" value="1"/>
</dbReference>
<keyword evidence="3" id="KW-0804">Transcription</keyword>
<gene>
    <name evidence="5" type="ORF">ACIPUP_02775</name>
</gene>
<dbReference type="RefSeq" id="WP_400394086.1">
    <property type="nucleotide sequence ID" value="NZ_JBIXLL010000001.1"/>
</dbReference>
<dbReference type="InterPro" id="IPR050204">
    <property type="entry name" value="AraC_XylS_family_regulators"/>
</dbReference>